<keyword evidence="3" id="KW-1185">Reference proteome</keyword>
<dbReference type="Gene3D" id="3.10.310.10">
    <property type="entry name" value="Diaminopimelate Epimerase, Chain A, domain 1"/>
    <property type="match status" value="2"/>
</dbReference>
<dbReference type="Proteomes" id="UP000091956">
    <property type="component" value="Unassembled WGS sequence"/>
</dbReference>
<evidence type="ECO:0000313" key="2">
    <source>
        <dbReference type="EMBL" id="OBT91504.1"/>
    </source>
</evidence>
<dbReference type="EMBL" id="KV460288">
    <property type="protein sequence ID" value="OBT91504.1"/>
    <property type="molecule type" value="Genomic_DNA"/>
</dbReference>
<reference evidence="2 3" key="1">
    <citation type="submission" date="2016-03" db="EMBL/GenBank/DDBJ databases">
        <title>Comparative genomics of Pseudogymnoascus destructans, the fungus causing white-nose syndrome of bats.</title>
        <authorList>
            <person name="Palmer J.M."/>
            <person name="Drees K.P."/>
            <person name="Foster J.T."/>
            <person name="Lindner D.L."/>
        </authorList>
    </citation>
    <scope>NUCLEOTIDE SEQUENCE [LARGE SCALE GENOMIC DNA]</scope>
    <source>
        <strain evidence="2 3">UAMH 10579</strain>
    </source>
</reference>
<dbReference type="STRING" id="342668.A0A1B8G6P7"/>
<dbReference type="OrthoDB" id="75169at2759"/>
<dbReference type="GO" id="GO:0016853">
    <property type="term" value="F:isomerase activity"/>
    <property type="evidence" value="ECO:0007669"/>
    <property type="project" value="TreeGrafter"/>
</dbReference>
<proteinExistence type="predicted"/>
<evidence type="ECO:0000313" key="3">
    <source>
        <dbReference type="Proteomes" id="UP000091956"/>
    </source>
</evidence>
<dbReference type="PANTHER" id="PTHR13774">
    <property type="entry name" value="PHENAZINE BIOSYNTHESIS PROTEIN"/>
    <property type="match status" value="1"/>
</dbReference>
<dbReference type="AlphaFoldDB" id="A0A1B8G6P7"/>
<organism evidence="2 3">
    <name type="scientific">Pseudogymnoascus verrucosus</name>
    <dbReference type="NCBI Taxonomy" id="342668"/>
    <lineage>
        <taxon>Eukaryota</taxon>
        <taxon>Fungi</taxon>
        <taxon>Dikarya</taxon>
        <taxon>Ascomycota</taxon>
        <taxon>Pezizomycotina</taxon>
        <taxon>Leotiomycetes</taxon>
        <taxon>Thelebolales</taxon>
        <taxon>Thelebolaceae</taxon>
        <taxon>Pseudogymnoascus</taxon>
    </lineage>
</organism>
<dbReference type="RefSeq" id="XP_018125237.1">
    <property type="nucleotide sequence ID" value="XM_018279904.2"/>
</dbReference>
<dbReference type="SUPFAM" id="SSF54506">
    <property type="entry name" value="Diaminopimelate epimerase-like"/>
    <property type="match status" value="1"/>
</dbReference>
<accession>A0A1B8G6P7</accession>
<gene>
    <name evidence="2" type="ORF">VE01_10506</name>
</gene>
<dbReference type="InterPro" id="IPR003719">
    <property type="entry name" value="Phenazine_PhzF-like"/>
</dbReference>
<dbReference type="Pfam" id="PF02567">
    <property type="entry name" value="PhzC-PhzF"/>
    <property type="match status" value="1"/>
</dbReference>
<name>A0A1B8G6P7_9PEZI</name>
<evidence type="ECO:0008006" key="4">
    <source>
        <dbReference type="Google" id="ProtNLM"/>
    </source>
</evidence>
<dbReference type="GO" id="GO:0005737">
    <property type="term" value="C:cytoplasm"/>
    <property type="evidence" value="ECO:0007669"/>
    <property type="project" value="TreeGrafter"/>
</dbReference>
<protein>
    <recommendedName>
        <fullName evidence="4">Phenazine biosynthesis protein</fullName>
    </recommendedName>
</protein>
<sequence length="324" mass="34611">MSTPTRLQYETLDVFTTSRYAGNPLGVVRIPPGNTLTQAQKQTIAREFNYSETIFIHESEDQGAAEHRIDIFMTDAELPFAGHPTIGAAHILSAHQSSSSDSGIGRKIITKAGPIPYKFDAERGMAFIEVPHDFHAHSHQLSPEEAAGAGVPASLAKKILGPLSVVSIVKELTFVMVELPSNEVLSTVSGSVDATKLRGNLDHPWFTGGLLGTWYFVNNGRKEDGTVQISARMVTNLGALEDPATGSAASAFSVFWAKKVLSEGGKSASDSTSITTSFEIKQGVDMGRPSEIKTEVELEKGTGDVKRVVLGGSAVQVMKGEIVV</sequence>
<feature type="active site" evidence="1">
    <location>
        <position position="52"/>
    </location>
</feature>
<dbReference type="GeneID" id="28843892"/>
<reference evidence="3" key="2">
    <citation type="journal article" date="2018" name="Nat. Commun.">
        <title>Extreme sensitivity to ultraviolet light in the fungal pathogen causing white-nose syndrome of bats.</title>
        <authorList>
            <person name="Palmer J.M."/>
            <person name="Drees K.P."/>
            <person name="Foster J.T."/>
            <person name="Lindner D.L."/>
        </authorList>
    </citation>
    <scope>NUCLEOTIDE SEQUENCE [LARGE SCALE GENOMIC DNA]</scope>
    <source>
        <strain evidence="3">UAMH 10579</strain>
    </source>
</reference>
<dbReference type="NCBIfam" id="TIGR00654">
    <property type="entry name" value="PhzF_family"/>
    <property type="match status" value="1"/>
</dbReference>
<dbReference type="PIRSF" id="PIRSF016184">
    <property type="entry name" value="PhzC_PhzF"/>
    <property type="match status" value="1"/>
</dbReference>
<evidence type="ECO:0000256" key="1">
    <source>
        <dbReference type="PIRSR" id="PIRSR016184-1"/>
    </source>
</evidence>
<dbReference type="PANTHER" id="PTHR13774:SF32">
    <property type="entry name" value="ANTISENSE-ENHANCING SEQUENCE 1"/>
    <property type="match status" value="1"/>
</dbReference>